<evidence type="ECO:0000313" key="2">
    <source>
        <dbReference type="Proteomes" id="UP000499080"/>
    </source>
</evidence>
<dbReference type="EMBL" id="BGPR01000161">
    <property type="protein sequence ID" value="GBM00817.1"/>
    <property type="molecule type" value="Genomic_DNA"/>
</dbReference>
<comment type="caution">
    <text evidence="1">The sequence shown here is derived from an EMBL/GenBank/DDBJ whole genome shotgun (WGS) entry which is preliminary data.</text>
</comment>
<dbReference type="AlphaFoldDB" id="A0A4Y2CAS5"/>
<keyword evidence="2" id="KW-1185">Reference proteome</keyword>
<reference evidence="1 2" key="1">
    <citation type="journal article" date="2019" name="Sci. Rep.">
        <title>Orb-weaving spider Araneus ventricosus genome elucidates the spidroin gene catalogue.</title>
        <authorList>
            <person name="Kono N."/>
            <person name="Nakamura H."/>
            <person name="Ohtoshi R."/>
            <person name="Moran D.A.P."/>
            <person name="Shinohara A."/>
            <person name="Yoshida Y."/>
            <person name="Fujiwara M."/>
            <person name="Mori M."/>
            <person name="Tomita M."/>
            <person name="Arakawa K."/>
        </authorList>
    </citation>
    <scope>NUCLEOTIDE SEQUENCE [LARGE SCALE GENOMIC DNA]</scope>
</reference>
<proteinExistence type="predicted"/>
<evidence type="ECO:0000313" key="1">
    <source>
        <dbReference type="EMBL" id="GBM00817.1"/>
    </source>
</evidence>
<name>A0A4Y2CAS5_ARAVE</name>
<gene>
    <name evidence="1" type="ORF">AVEN_257342_1</name>
</gene>
<feature type="non-terminal residue" evidence="1">
    <location>
        <position position="78"/>
    </location>
</feature>
<dbReference type="Proteomes" id="UP000499080">
    <property type="component" value="Unassembled WGS sequence"/>
</dbReference>
<protein>
    <submittedName>
        <fullName evidence="1">Uncharacterized protein</fullName>
    </submittedName>
</protein>
<organism evidence="1 2">
    <name type="scientific">Araneus ventricosus</name>
    <name type="common">Orbweaver spider</name>
    <name type="synonym">Epeira ventricosa</name>
    <dbReference type="NCBI Taxonomy" id="182803"/>
    <lineage>
        <taxon>Eukaryota</taxon>
        <taxon>Metazoa</taxon>
        <taxon>Ecdysozoa</taxon>
        <taxon>Arthropoda</taxon>
        <taxon>Chelicerata</taxon>
        <taxon>Arachnida</taxon>
        <taxon>Araneae</taxon>
        <taxon>Araneomorphae</taxon>
        <taxon>Entelegynae</taxon>
        <taxon>Araneoidea</taxon>
        <taxon>Araneidae</taxon>
        <taxon>Araneus</taxon>
    </lineage>
</organism>
<accession>A0A4Y2CAS5</accession>
<sequence>MSHWATCATGGSHLDVPLGGVSHWWLTLGCPIGQRVPPVAHTWMSHWAACPTGGSHLDVPLGGVCHRWLTLGCPIGRR</sequence>